<feature type="non-terminal residue" evidence="2">
    <location>
        <position position="62"/>
    </location>
</feature>
<protein>
    <submittedName>
        <fullName evidence="2">Uncharacterized protein</fullName>
    </submittedName>
</protein>
<reference evidence="2 3" key="1">
    <citation type="submission" date="2008-07" db="EMBL/GenBank/DDBJ databases">
        <authorList>
            <person name="El-Sayed N."/>
            <person name="Caler E."/>
            <person name="Inman J."/>
            <person name="Amedeo P."/>
            <person name="Hass B."/>
            <person name="Wortman J."/>
        </authorList>
    </citation>
    <scope>NUCLEOTIDE SEQUENCE [LARGE SCALE GENOMIC DNA]</scope>
    <source>
        <strain evidence="3">ATCC 50983 / TXsc</strain>
    </source>
</reference>
<dbReference type="EMBL" id="GG675936">
    <property type="protein sequence ID" value="EER12751.1"/>
    <property type="molecule type" value="Genomic_DNA"/>
</dbReference>
<dbReference type="GeneID" id="9058951"/>
<keyword evidence="3" id="KW-1185">Reference proteome</keyword>
<gene>
    <name evidence="2" type="ORF">Pmar_PMAR020822</name>
</gene>
<sequence length="62" mass="6608">MVAAAVEGPEAEKNTPVETPPRKKRGRPPKNAASSSTAKRRKTESPSMEPVAAVEPKTPVKK</sequence>
<name>C5KRZ1_PERM5</name>
<evidence type="ECO:0000256" key="1">
    <source>
        <dbReference type="SAM" id="MobiDB-lite"/>
    </source>
</evidence>
<organism evidence="3">
    <name type="scientific">Perkinsus marinus (strain ATCC 50983 / TXsc)</name>
    <dbReference type="NCBI Taxonomy" id="423536"/>
    <lineage>
        <taxon>Eukaryota</taxon>
        <taxon>Sar</taxon>
        <taxon>Alveolata</taxon>
        <taxon>Perkinsozoa</taxon>
        <taxon>Perkinsea</taxon>
        <taxon>Perkinsida</taxon>
        <taxon>Perkinsidae</taxon>
        <taxon>Perkinsus</taxon>
    </lineage>
</organism>
<dbReference type="RefSeq" id="XP_002780956.1">
    <property type="nucleotide sequence ID" value="XM_002780910.1"/>
</dbReference>
<dbReference type="AlphaFoldDB" id="C5KRZ1"/>
<proteinExistence type="predicted"/>
<accession>C5KRZ1</accession>
<dbReference type="InParanoid" id="C5KRZ1"/>
<dbReference type="Proteomes" id="UP000007800">
    <property type="component" value="Unassembled WGS sequence"/>
</dbReference>
<feature type="region of interest" description="Disordered" evidence="1">
    <location>
        <begin position="1"/>
        <end position="62"/>
    </location>
</feature>
<evidence type="ECO:0000313" key="3">
    <source>
        <dbReference type="Proteomes" id="UP000007800"/>
    </source>
</evidence>
<evidence type="ECO:0000313" key="2">
    <source>
        <dbReference type="EMBL" id="EER12751.1"/>
    </source>
</evidence>